<evidence type="ECO:0000313" key="3">
    <source>
        <dbReference type="EMBL" id="OEG09715.1"/>
    </source>
</evidence>
<proteinExistence type="predicted"/>
<keyword evidence="1" id="KW-0732">Signal</keyword>
<reference evidence="4" key="1">
    <citation type="submission" date="2016-09" db="EMBL/GenBank/DDBJ databases">
        <authorList>
            <person name="Gulvik C.A."/>
        </authorList>
    </citation>
    <scope>NUCLEOTIDE SEQUENCE [LARGE SCALE GENOMIC DNA]</scope>
    <source>
        <strain evidence="4">DSM 23328</strain>
    </source>
</reference>
<comment type="caution">
    <text evidence="3">The sequence shown here is derived from an EMBL/GenBank/DDBJ whole genome shotgun (WGS) entry which is preliminary data.</text>
</comment>
<evidence type="ECO:0000313" key="4">
    <source>
        <dbReference type="Proteomes" id="UP000094068"/>
    </source>
</evidence>
<dbReference type="Proteomes" id="UP000094068">
    <property type="component" value="Unassembled WGS sequence"/>
</dbReference>
<evidence type="ECO:0000259" key="2">
    <source>
        <dbReference type="Pfam" id="PF16729"/>
    </source>
</evidence>
<dbReference type="STRING" id="903984.BCR21_15360"/>
<organism evidence="3 4">
    <name type="scientific">Enterococcus ureasiticus</name>
    <dbReference type="NCBI Taxonomy" id="903984"/>
    <lineage>
        <taxon>Bacteria</taxon>
        <taxon>Bacillati</taxon>
        <taxon>Bacillota</taxon>
        <taxon>Bacilli</taxon>
        <taxon>Lactobacillales</taxon>
        <taxon>Enterococcaceae</taxon>
        <taxon>Enterococcus</taxon>
    </lineage>
</organism>
<gene>
    <name evidence="3" type="ORF">BCR21_15360</name>
</gene>
<protein>
    <submittedName>
        <fullName evidence="3">DUF5067 domain-containing protein</fullName>
    </submittedName>
</protein>
<dbReference type="OrthoDB" id="2179640at2"/>
<dbReference type="InterPro" id="IPR029050">
    <property type="entry name" value="Immunoprotect_excell_Ig-like"/>
</dbReference>
<name>A0A1E5GAT2_9ENTE</name>
<dbReference type="PROSITE" id="PS51257">
    <property type="entry name" value="PROKAR_LIPOPROTEIN"/>
    <property type="match status" value="1"/>
</dbReference>
<dbReference type="RefSeq" id="WP_069647393.1">
    <property type="nucleotide sequence ID" value="NZ_MIJZ01000016.1"/>
</dbReference>
<dbReference type="InterPro" id="IPR031989">
    <property type="entry name" value="DUF5067"/>
</dbReference>
<dbReference type="Gene3D" id="3.40.1000.10">
    <property type="entry name" value="Mog1/PsbP, alpha/beta/alpha sandwich"/>
    <property type="match status" value="1"/>
</dbReference>
<dbReference type="Pfam" id="PF16729">
    <property type="entry name" value="DUF5067"/>
    <property type="match status" value="1"/>
</dbReference>
<dbReference type="AlphaFoldDB" id="A0A1E5GAT2"/>
<feature type="domain" description="DUF5067" evidence="2">
    <location>
        <begin position="183"/>
        <end position="308"/>
    </location>
</feature>
<evidence type="ECO:0000256" key="1">
    <source>
        <dbReference type="ARBA" id="ARBA00022729"/>
    </source>
</evidence>
<dbReference type="Gene3D" id="2.60.40.1240">
    <property type="match status" value="1"/>
</dbReference>
<sequence>MKRKNVISIFLLVTIILIAGCGEKLSEKKKEFEGQGISYEMQLPTNWEVDKEDKSNEYGLQTVFSAEDKKSNSNMFVAITPVKDVPHQGFSKKTREQFKKRYGYKNIKDVYMKEFKVNGKPASKYTLYTMFNEKKVWAHLYYIWTDNGFVQVTFYSADDNKYEKRSEVIDASIETLVEVGFDTKKAKKAQEKQVEEEGDIVTLENAQMKIQMTATRKVTGKDKKDLLAIRYTFTNLQPEPAAPSVVDALITAKQKDKQLDLGSLPEDTTFLDVKDLENTHNEMVSQGKSVESVLFFELNDKTPVELMYSQDAFPGTKSTMAVVPE</sequence>
<accession>A0A1E5GAT2</accession>
<dbReference type="EMBL" id="MIJZ01000016">
    <property type="protein sequence ID" value="OEG09715.1"/>
    <property type="molecule type" value="Genomic_DNA"/>
</dbReference>
<keyword evidence="4" id="KW-1185">Reference proteome</keyword>